<reference evidence="1 2" key="1">
    <citation type="journal article" date="2016" name="Mol. Biol. Evol.">
        <title>Comparative Genomics of Early-Diverging Mushroom-Forming Fungi Provides Insights into the Origins of Lignocellulose Decay Capabilities.</title>
        <authorList>
            <person name="Nagy L.G."/>
            <person name="Riley R."/>
            <person name="Tritt A."/>
            <person name="Adam C."/>
            <person name="Daum C."/>
            <person name="Floudas D."/>
            <person name="Sun H."/>
            <person name="Yadav J.S."/>
            <person name="Pangilinan J."/>
            <person name="Larsson K.H."/>
            <person name="Matsuura K."/>
            <person name="Barry K."/>
            <person name="Labutti K."/>
            <person name="Kuo R."/>
            <person name="Ohm R.A."/>
            <person name="Bhattacharya S.S."/>
            <person name="Shirouzu T."/>
            <person name="Yoshinaga Y."/>
            <person name="Martin F.M."/>
            <person name="Grigoriev I.V."/>
            <person name="Hibbett D.S."/>
        </authorList>
    </citation>
    <scope>NUCLEOTIDE SEQUENCE [LARGE SCALE GENOMIC DNA]</scope>
    <source>
        <strain evidence="1 2">CBS 109695</strain>
    </source>
</reference>
<accession>A0A165YNV0</accession>
<evidence type="ECO:0000313" key="2">
    <source>
        <dbReference type="Proteomes" id="UP000076532"/>
    </source>
</evidence>
<keyword evidence="2" id="KW-1185">Reference proteome</keyword>
<organism evidence="1 2">
    <name type="scientific">Athelia psychrophila</name>
    <dbReference type="NCBI Taxonomy" id="1759441"/>
    <lineage>
        <taxon>Eukaryota</taxon>
        <taxon>Fungi</taxon>
        <taxon>Dikarya</taxon>
        <taxon>Basidiomycota</taxon>
        <taxon>Agaricomycotina</taxon>
        <taxon>Agaricomycetes</taxon>
        <taxon>Agaricomycetidae</taxon>
        <taxon>Atheliales</taxon>
        <taxon>Atheliaceae</taxon>
        <taxon>Athelia</taxon>
    </lineage>
</organism>
<name>A0A165YNV0_9AGAM</name>
<proteinExistence type="predicted"/>
<gene>
    <name evidence="1" type="ORF">FIBSPDRAFT_938372</name>
</gene>
<dbReference type="AlphaFoldDB" id="A0A165YNV0"/>
<evidence type="ECO:0000313" key="1">
    <source>
        <dbReference type="EMBL" id="KZP09757.1"/>
    </source>
</evidence>
<protein>
    <submittedName>
        <fullName evidence="1">Uncharacterized protein</fullName>
    </submittedName>
</protein>
<dbReference type="EMBL" id="KV417693">
    <property type="protein sequence ID" value="KZP09757.1"/>
    <property type="molecule type" value="Genomic_DNA"/>
</dbReference>
<sequence length="183" mass="20382">MAWEDKVRLVAMEMWGGRVRLTGDWPGIVNLFGLLERESVKSIGRWTCYRLNTNDGQIHGKARSVHTGGYTKGPAPKFSEIKCCSNGLIYTNSPWILADLHTRKPANVGPRYFVHMRTLAVHEKLDLEWQCRIYGCGALKVSFMEIPPHHSFCPDLAAATEADQCGSCLNAACIQSFGILEGL</sequence>
<dbReference type="Proteomes" id="UP000076532">
    <property type="component" value="Unassembled WGS sequence"/>
</dbReference>